<keyword evidence="2" id="KW-1185">Reference proteome</keyword>
<reference evidence="1 2" key="1">
    <citation type="submission" date="2020-08" db="EMBL/GenBank/DDBJ databases">
        <title>Genome public.</title>
        <authorList>
            <person name="Liu C."/>
            <person name="Sun Q."/>
        </authorList>
    </citation>
    <scope>NUCLEOTIDE SEQUENCE [LARGE SCALE GENOMIC DNA]</scope>
    <source>
        <strain evidence="1 2">BX3</strain>
    </source>
</reference>
<protein>
    <submittedName>
        <fullName evidence="1">Uncharacterized protein</fullName>
    </submittedName>
</protein>
<dbReference type="EMBL" id="JACRSW010000011">
    <property type="protein sequence ID" value="MBC8556749.1"/>
    <property type="molecule type" value="Genomic_DNA"/>
</dbReference>
<accession>A0ABR7MSV5</accession>
<organism evidence="1 2">
    <name type="scientific">Jutongia hominis</name>
    <dbReference type="NCBI Taxonomy" id="2763664"/>
    <lineage>
        <taxon>Bacteria</taxon>
        <taxon>Bacillati</taxon>
        <taxon>Bacillota</taxon>
        <taxon>Clostridia</taxon>
        <taxon>Lachnospirales</taxon>
        <taxon>Lachnospiraceae</taxon>
        <taxon>Jutongia</taxon>
    </lineage>
</organism>
<dbReference type="RefSeq" id="WP_249303125.1">
    <property type="nucleotide sequence ID" value="NZ_JACRSW010000011.1"/>
</dbReference>
<evidence type="ECO:0000313" key="1">
    <source>
        <dbReference type="EMBL" id="MBC8556749.1"/>
    </source>
</evidence>
<proteinExistence type="predicted"/>
<sequence length="529" mass="61299">MLNIREIETIIDIEHKKSPVFDAGKEQTFYDLLAAFEDVCGLILMGSMFNPLALKKITDQMDALNISLLWVDEICVEDMQPLDVALTETRYKQCCELLNDYAYPYSVICSGYISYSRNRYAVDIEDNKVIFTPGKEQNKSMWSDVLRESSQVDLNDMASIIDPYRLITSVRELRDKVKVENGMICYELSSDMLNSFKKVALQQWELSKTLPENWVFDSFTMEEYKAFWVALTTLCYVHFCSCFAVGDPLVRLKNSNIIQNSEYIVAYIISASGLEKEKVETIIQYITFEPKKKNVDIMYQPIVKLSNGTLIITPILFMGSRPERNLLAVVSSRRDSNYFKEVNDLEKLMVSELETYVSSPDIIKHKHLREDLPDIDFAIFDRMTNSAIICETKWFAAADSTKEVYAKEDEITHGCKQIEEIMAYAMQDRKHFVKQVFNVEDGETVDIFVCVVAKHNIRTHNKYVPVIDLKRMEELLSKYSLSTVFHMIRNHQYEIPLPEGASITYQRVFYAGFEFRIPAICFKETFDQV</sequence>
<gene>
    <name evidence="1" type="ORF">H8700_03380</name>
</gene>
<evidence type="ECO:0000313" key="2">
    <source>
        <dbReference type="Proteomes" id="UP000637513"/>
    </source>
</evidence>
<name>A0ABR7MSV5_9FIRM</name>
<dbReference type="Proteomes" id="UP000637513">
    <property type="component" value="Unassembled WGS sequence"/>
</dbReference>
<comment type="caution">
    <text evidence="1">The sequence shown here is derived from an EMBL/GenBank/DDBJ whole genome shotgun (WGS) entry which is preliminary data.</text>
</comment>